<dbReference type="OrthoDB" id="9771118at2"/>
<sequence length="384" mass="40638">MDIDSFLAPLDGDSPSGVELRNDPRFHGIERLLEPARRAERLNPDGTINESAPSVDWAQIRDEAVALCGEGRDLRVLVVVVRALHADDGFAGLARGLALLTRTLEAHWYSLHPALRDRPDPKAAVLPRSNALRQLENDDNGLLGDLRFRYVLTPRGIGPISGDDLAAGRLSDFEMLNRAASGLGQAEKDALVAAHGRRVTRVTAACRALFAEEPERAGAMVADLRAAEAGIAALCKAFDAAAGLDAGTGLVLPELSDFLAACRLSLEAGQGAGAPPRPVPATNGAAAPSPSAAPAPVMAAPALNGAHGAAAAPAGITSRADVEACLDRIVDFYERTEPSSPIPHLARRMRRMVSMDFLELMEEIAPSGLKEFRNIAGVEETKKR</sequence>
<name>X7FBQ6_9RHOB</name>
<dbReference type="PATRIC" id="fig|1449351.3.peg.659"/>
<proteinExistence type="predicted"/>
<dbReference type="STRING" id="1449351.RISW2_15510"/>
<dbReference type="Proteomes" id="UP000023430">
    <property type="component" value="Unassembled WGS sequence"/>
</dbReference>
<feature type="region of interest" description="Disordered" evidence="1">
    <location>
        <begin position="271"/>
        <end position="294"/>
    </location>
</feature>
<evidence type="ECO:0000259" key="2">
    <source>
        <dbReference type="Pfam" id="PF06812"/>
    </source>
</evidence>
<dbReference type="InterPro" id="IPR017740">
    <property type="entry name" value="TssA-like"/>
</dbReference>
<reference evidence="3 4" key="1">
    <citation type="submission" date="2014-01" db="EMBL/GenBank/DDBJ databases">
        <title>Roseivivax isoporae LMG 25204 Genome Sequencing.</title>
        <authorList>
            <person name="Lai Q."/>
            <person name="Li G."/>
            <person name="Shao Z."/>
        </authorList>
    </citation>
    <scope>NUCLEOTIDE SEQUENCE [LARGE SCALE GENOMIC DNA]</scope>
    <source>
        <strain evidence="3 4">LMG 25204</strain>
    </source>
</reference>
<dbReference type="AlphaFoldDB" id="X7FBQ6"/>
<dbReference type="PANTHER" id="PTHR37951">
    <property type="entry name" value="CYTOPLASMIC PROTEIN-RELATED"/>
    <property type="match status" value="1"/>
</dbReference>
<evidence type="ECO:0000313" key="3">
    <source>
        <dbReference type="EMBL" id="ETX30240.1"/>
    </source>
</evidence>
<feature type="compositionally biased region" description="Low complexity" evidence="1">
    <location>
        <begin position="280"/>
        <end position="294"/>
    </location>
</feature>
<dbReference type="eggNOG" id="COG3515">
    <property type="taxonomic scope" value="Bacteria"/>
</dbReference>
<dbReference type="Pfam" id="PF06812">
    <property type="entry name" value="ImpA_N"/>
    <property type="match status" value="1"/>
</dbReference>
<dbReference type="InterPro" id="IPR010657">
    <property type="entry name" value="ImpA_N"/>
</dbReference>
<organism evidence="3 4">
    <name type="scientific">Roseivivax isoporae LMG 25204</name>
    <dbReference type="NCBI Taxonomy" id="1449351"/>
    <lineage>
        <taxon>Bacteria</taxon>
        <taxon>Pseudomonadati</taxon>
        <taxon>Pseudomonadota</taxon>
        <taxon>Alphaproteobacteria</taxon>
        <taxon>Rhodobacterales</taxon>
        <taxon>Roseobacteraceae</taxon>
        <taxon>Roseivivax</taxon>
    </lineage>
</organism>
<protein>
    <recommendedName>
        <fullName evidence="2">ImpA N-terminal domain-containing protein</fullName>
    </recommendedName>
</protein>
<dbReference type="PANTHER" id="PTHR37951:SF1">
    <property type="entry name" value="TYPE VI SECRETION SYSTEM COMPONENT TSSA1"/>
    <property type="match status" value="1"/>
</dbReference>
<evidence type="ECO:0000313" key="4">
    <source>
        <dbReference type="Proteomes" id="UP000023430"/>
    </source>
</evidence>
<accession>X7FBQ6</accession>
<comment type="caution">
    <text evidence="3">The sequence shown here is derived from an EMBL/GenBank/DDBJ whole genome shotgun (WGS) entry which is preliminary data.</text>
</comment>
<evidence type="ECO:0000256" key="1">
    <source>
        <dbReference type="SAM" id="MobiDB-lite"/>
    </source>
</evidence>
<dbReference type="EMBL" id="JAME01000004">
    <property type="protein sequence ID" value="ETX30240.1"/>
    <property type="molecule type" value="Genomic_DNA"/>
</dbReference>
<gene>
    <name evidence="3" type="ORF">RISW2_15510</name>
</gene>
<dbReference type="RefSeq" id="WP_043766557.1">
    <property type="nucleotide sequence ID" value="NZ_JAME01000004.1"/>
</dbReference>
<feature type="domain" description="ImpA N-terminal" evidence="2">
    <location>
        <begin position="7"/>
        <end position="136"/>
    </location>
</feature>
<keyword evidence="4" id="KW-1185">Reference proteome</keyword>